<evidence type="ECO:0000256" key="3">
    <source>
        <dbReference type="ARBA" id="ARBA00022801"/>
    </source>
</evidence>
<dbReference type="Gene3D" id="2.60.120.260">
    <property type="entry name" value="Galactose-binding domain-like"/>
    <property type="match status" value="1"/>
</dbReference>
<dbReference type="GO" id="GO:0004252">
    <property type="term" value="F:serine-type endopeptidase activity"/>
    <property type="evidence" value="ECO:0007669"/>
    <property type="project" value="InterPro"/>
</dbReference>
<dbReference type="InterPro" id="IPR008979">
    <property type="entry name" value="Galactose-bd-like_sf"/>
</dbReference>
<dbReference type="Pfam" id="PF01483">
    <property type="entry name" value="P_proprotein"/>
    <property type="match status" value="1"/>
</dbReference>
<dbReference type="GO" id="GO:0016020">
    <property type="term" value="C:membrane"/>
    <property type="evidence" value="ECO:0007669"/>
    <property type="project" value="TreeGrafter"/>
</dbReference>
<keyword evidence="4" id="KW-0720">Serine protease</keyword>
<proteinExistence type="inferred from homology"/>
<protein>
    <submittedName>
        <fullName evidence="7">Neuroendocrine convertase 2</fullName>
    </submittedName>
</protein>
<comment type="similarity">
    <text evidence="1">Belongs to the peptidase S8 family. Furin subfamily.</text>
</comment>
<keyword evidence="5" id="KW-1133">Transmembrane helix</keyword>
<evidence type="ECO:0000256" key="5">
    <source>
        <dbReference type="SAM" id="Phobius"/>
    </source>
</evidence>
<dbReference type="PROSITE" id="PS51829">
    <property type="entry name" value="P_HOMO_B"/>
    <property type="match status" value="1"/>
</dbReference>
<keyword evidence="2" id="KW-0645">Protease</keyword>
<organism evidence="7">
    <name type="scientific">Lygus hesperus</name>
    <name type="common">Western plant bug</name>
    <dbReference type="NCBI Taxonomy" id="30085"/>
    <lineage>
        <taxon>Eukaryota</taxon>
        <taxon>Metazoa</taxon>
        <taxon>Ecdysozoa</taxon>
        <taxon>Arthropoda</taxon>
        <taxon>Hexapoda</taxon>
        <taxon>Insecta</taxon>
        <taxon>Pterygota</taxon>
        <taxon>Neoptera</taxon>
        <taxon>Paraneoptera</taxon>
        <taxon>Hemiptera</taxon>
        <taxon>Heteroptera</taxon>
        <taxon>Panheteroptera</taxon>
        <taxon>Cimicomorpha</taxon>
        <taxon>Miridae</taxon>
        <taxon>Mirini</taxon>
        <taxon>Lygus</taxon>
    </lineage>
</organism>
<reference evidence="7" key="2">
    <citation type="submission" date="2014-07" db="EMBL/GenBank/DDBJ databases">
        <authorList>
            <person name="Hull J."/>
        </authorList>
    </citation>
    <scope>NUCLEOTIDE SEQUENCE</scope>
</reference>
<evidence type="ECO:0000256" key="4">
    <source>
        <dbReference type="ARBA" id="ARBA00022825"/>
    </source>
</evidence>
<dbReference type="SUPFAM" id="SSF49785">
    <property type="entry name" value="Galactose-binding domain-like"/>
    <property type="match status" value="1"/>
</dbReference>
<feature type="transmembrane region" description="Helical" evidence="5">
    <location>
        <begin position="86"/>
        <end position="108"/>
    </location>
</feature>
<dbReference type="EMBL" id="GBHO01012136">
    <property type="protein sequence ID" value="JAG31468.1"/>
    <property type="molecule type" value="Transcribed_RNA"/>
</dbReference>
<dbReference type="GO" id="GO:0043005">
    <property type="term" value="C:neuron projection"/>
    <property type="evidence" value="ECO:0007669"/>
    <property type="project" value="TreeGrafter"/>
</dbReference>
<name>A0A0A9YK46_LYGHE</name>
<dbReference type="GO" id="GO:0005615">
    <property type="term" value="C:extracellular space"/>
    <property type="evidence" value="ECO:0007669"/>
    <property type="project" value="TreeGrafter"/>
</dbReference>
<accession>A0A0A9YK46</accession>
<keyword evidence="5" id="KW-0472">Membrane</keyword>
<sequence>MFGVFFFFFFVMNPEWVYCLLRRFPPPLFALLALLGLLVLLFLHFLVVTLFCSHEGSDFSLSVSVRTISFCALQALHAPFSYRQAFLHFFCMVLVGSQVALTVPSFFFRVSCRDLVLVFVSHSLQGPFTYRQGSFEFFAPRSLLMSTSFSSSSQISPSARTSVASRNTANTTIHLQFILESVARREMITGRCGKMVALAKQWKTVPARYHCEAGTIKKMQKITNLEPVYMKIDTNACLNSDTQVNYLEHVQAVITLNSTRRGDVELFLTSPMGTRSMILSKRANDNDHRDGFTKWPFMTTHTWGEYPQGVWLLEVSINSKTPQTGYIKEWTLMLHGTSDEPYNDLPVSDPHSKLAIVKKAHEERNIVHVKGNNYF</sequence>
<dbReference type="FunFam" id="2.60.120.260:FF:000020">
    <property type="entry name" value="neuroendocrine convertase 2"/>
    <property type="match status" value="1"/>
</dbReference>
<dbReference type="InterPro" id="IPR002884">
    <property type="entry name" value="P_dom"/>
</dbReference>
<feature type="domain" description="P/Homo B" evidence="6">
    <location>
        <begin position="204"/>
        <end position="340"/>
    </location>
</feature>
<evidence type="ECO:0000313" key="7">
    <source>
        <dbReference type="EMBL" id="JAG31468.1"/>
    </source>
</evidence>
<feature type="transmembrane region" description="Helical" evidence="5">
    <location>
        <begin position="29"/>
        <end position="51"/>
    </location>
</feature>
<evidence type="ECO:0000256" key="2">
    <source>
        <dbReference type="ARBA" id="ARBA00022670"/>
    </source>
</evidence>
<keyword evidence="5" id="KW-0812">Transmembrane</keyword>
<dbReference type="PANTHER" id="PTHR42884:SF13">
    <property type="entry name" value="NEUROENDOCRINE CONVERTASE 2"/>
    <property type="match status" value="1"/>
</dbReference>
<dbReference type="AlphaFoldDB" id="A0A0A9YK46"/>
<dbReference type="GO" id="GO:0016486">
    <property type="term" value="P:peptide hormone processing"/>
    <property type="evidence" value="ECO:0007669"/>
    <property type="project" value="TreeGrafter"/>
</dbReference>
<evidence type="ECO:0000259" key="6">
    <source>
        <dbReference type="PROSITE" id="PS51829"/>
    </source>
</evidence>
<keyword evidence="3" id="KW-0378">Hydrolase</keyword>
<reference evidence="7" key="1">
    <citation type="journal article" date="2014" name="PLoS ONE">
        <title>Transcriptome-Based Identification of ABC Transporters in the Western Tarnished Plant Bug Lygus hesperus.</title>
        <authorList>
            <person name="Hull J.J."/>
            <person name="Chaney K."/>
            <person name="Geib S.M."/>
            <person name="Fabrick J.A."/>
            <person name="Brent C.S."/>
            <person name="Walsh D."/>
            <person name="Lavine L.C."/>
        </authorList>
    </citation>
    <scope>NUCLEOTIDE SEQUENCE</scope>
</reference>
<gene>
    <name evidence="7" type="primary">Pcsk2</name>
    <name evidence="7" type="ORF">CM83_94372</name>
</gene>
<dbReference type="PANTHER" id="PTHR42884">
    <property type="entry name" value="PROPROTEIN CONVERTASE SUBTILISIN/KEXIN-RELATED"/>
    <property type="match status" value="1"/>
</dbReference>
<evidence type="ECO:0000256" key="1">
    <source>
        <dbReference type="ARBA" id="ARBA00005325"/>
    </source>
</evidence>